<feature type="compositionally biased region" description="Polar residues" evidence="1">
    <location>
        <begin position="33"/>
        <end position="57"/>
    </location>
</feature>
<name>A0A937A063_9FLAO</name>
<protein>
    <submittedName>
        <fullName evidence="2">Uncharacterized protein</fullName>
    </submittedName>
</protein>
<gene>
    <name evidence="2" type="ORF">JJQ60_18670</name>
</gene>
<accession>A0A937A063</accession>
<evidence type="ECO:0000313" key="2">
    <source>
        <dbReference type="EMBL" id="MBL0685566.1"/>
    </source>
</evidence>
<keyword evidence="3" id="KW-1185">Reference proteome</keyword>
<feature type="region of interest" description="Disordered" evidence="1">
    <location>
        <begin position="32"/>
        <end position="57"/>
    </location>
</feature>
<dbReference type="EMBL" id="JAERQJ010000009">
    <property type="protein sequence ID" value="MBL0685566.1"/>
    <property type="molecule type" value="Genomic_DNA"/>
</dbReference>
<evidence type="ECO:0000313" key="3">
    <source>
        <dbReference type="Proteomes" id="UP000651057"/>
    </source>
</evidence>
<reference evidence="2" key="1">
    <citation type="submission" date="2021-01" db="EMBL/GenBank/DDBJ databases">
        <authorList>
            <person name="Zhong Y.L."/>
        </authorList>
    </citation>
    <scope>NUCLEOTIDE SEQUENCE</scope>
    <source>
        <strain evidence="2">KCTC 23302</strain>
    </source>
</reference>
<dbReference type="AlphaFoldDB" id="A0A937A063"/>
<sequence>MKNQKKDLKLVLSKQTISKLNSMSLIKGGGGNTASQNCGTSVQGKGCQADNTNYCDH</sequence>
<comment type="caution">
    <text evidence="2">The sequence shown here is derived from an EMBL/GenBank/DDBJ whole genome shotgun (WGS) entry which is preliminary data.</text>
</comment>
<dbReference type="RefSeq" id="WP_201923798.1">
    <property type="nucleotide sequence ID" value="NZ_BAABAX010000012.1"/>
</dbReference>
<dbReference type="Proteomes" id="UP000651057">
    <property type="component" value="Unassembled WGS sequence"/>
</dbReference>
<evidence type="ECO:0000256" key="1">
    <source>
        <dbReference type="SAM" id="MobiDB-lite"/>
    </source>
</evidence>
<organism evidence="2 3">
    <name type="scientific">Aquimarina mytili</name>
    <dbReference type="NCBI Taxonomy" id="874423"/>
    <lineage>
        <taxon>Bacteria</taxon>
        <taxon>Pseudomonadati</taxon>
        <taxon>Bacteroidota</taxon>
        <taxon>Flavobacteriia</taxon>
        <taxon>Flavobacteriales</taxon>
        <taxon>Flavobacteriaceae</taxon>
        <taxon>Aquimarina</taxon>
    </lineage>
</organism>
<proteinExistence type="predicted"/>